<proteinExistence type="predicted"/>
<comment type="caution">
    <text evidence="5">The sequence shown here is derived from an EMBL/GenBank/DDBJ whole genome shotgun (WGS) entry which is preliminary data.</text>
</comment>
<dbReference type="GO" id="GO:0005929">
    <property type="term" value="C:cilium"/>
    <property type="evidence" value="ECO:0007669"/>
    <property type="project" value="TreeGrafter"/>
</dbReference>
<evidence type="ECO:0000256" key="3">
    <source>
        <dbReference type="ARBA" id="ARBA00022737"/>
    </source>
</evidence>
<dbReference type="Proteomes" id="UP000639338">
    <property type="component" value="Unassembled WGS sequence"/>
</dbReference>
<protein>
    <submittedName>
        <fullName evidence="5">Uncharacterized protein</fullName>
    </submittedName>
</protein>
<accession>A0A834XQA5</accession>
<keyword evidence="3" id="KW-0677">Repeat</keyword>
<reference evidence="5 6" key="1">
    <citation type="submission" date="2020-08" db="EMBL/GenBank/DDBJ databases">
        <title>Aphidius gifuensis genome sequencing and assembly.</title>
        <authorList>
            <person name="Du Z."/>
        </authorList>
    </citation>
    <scope>NUCLEOTIDE SEQUENCE [LARGE SCALE GENOMIC DNA]</scope>
    <source>
        <strain evidence="5">YNYX2018</strain>
        <tissue evidence="5">Adults</tissue>
    </source>
</reference>
<dbReference type="GO" id="GO:0003341">
    <property type="term" value="P:cilium movement"/>
    <property type="evidence" value="ECO:0007669"/>
    <property type="project" value="TreeGrafter"/>
</dbReference>
<sequence length="287" mass="33350">MYEQVGVTSATLKVALFFQNLTTDWLWIADEFYKKALEFAEKIDNDDGQILNTIKFLYGKYIFKNFYQPVRAFKYLSDAWKASKVSKNWNSKNVLGFEQVSLFQECSNILYQVSVDLASESRRKNVLSFALKMSVSAFKHALESKNEEYILKALYELGKCQIACDDAERSLDSFSKYLSKVKRNKDAPGIKLEDDIRAMKLLLYLRYTAEQYKLPEKLADAYLFIGECLLEQQKSNLAKIELEISFTLFRKLGNIKKMDKTRFLVGIARGQEIEKQYMVSIINTKNF</sequence>
<dbReference type="AlphaFoldDB" id="A0A834XQA5"/>
<gene>
    <name evidence="5" type="ORF">HCN44_000462</name>
</gene>
<comment type="subcellular location">
    <subcellularLocation>
        <location evidence="1">Cytoplasm</location>
    </subcellularLocation>
</comment>
<evidence type="ECO:0000313" key="5">
    <source>
        <dbReference type="EMBL" id="KAF7990657.1"/>
    </source>
</evidence>
<dbReference type="PANTHER" id="PTHR46630:SF1">
    <property type="entry name" value="TETRATRICOPEPTIDE REPEAT PROTEIN 29"/>
    <property type="match status" value="1"/>
</dbReference>
<evidence type="ECO:0000256" key="1">
    <source>
        <dbReference type="ARBA" id="ARBA00004496"/>
    </source>
</evidence>
<dbReference type="GO" id="GO:0005737">
    <property type="term" value="C:cytoplasm"/>
    <property type="evidence" value="ECO:0007669"/>
    <property type="project" value="UniProtKB-SubCell"/>
</dbReference>
<keyword evidence="2" id="KW-0963">Cytoplasm</keyword>
<keyword evidence="4" id="KW-0802">TPR repeat</keyword>
<dbReference type="EMBL" id="JACMRX010000004">
    <property type="protein sequence ID" value="KAF7990657.1"/>
    <property type="molecule type" value="Genomic_DNA"/>
</dbReference>
<organism evidence="5 6">
    <name type="scientific">Aphidius gifuensis</name>
    <name type="common">Parasitoid wasp</name>
    <dbReference type="NCBI Taxonomy" id="684658"/>
    <lineage>
        <taxon>Eukaryota</taxon>
        <taxon>Metazoa</taxon>
        <taxon>Ecdysozoa</taxon>
        <taxon>Arthropoda</taxon>
        <taxon>Hexapoda</taxon>
        <taxon>Insecta</taxon>
        <taxon>Pterygota</taxon>
        <taxon>Neoptera</taxon>
        <taxon>Endopterygota</taxon>
        <taxon>Hymenoptera</taxon>
        <taxon>Apocrita</taxon>
        <taxon>Ichneumonoidea</taxon>
        <taxon>Braconidae</taxon>
        <taxon>Aphidiinae</taxon>
        <taxon>Aphidius</taxon>
    </lineage>
</organism>
<evidence type="ECO:0000256" key="4">
    <source>
        <dbReference type="ARBA" id="ARBA00022803"/>
    </source>
</evidence>
<dbReference type="PANTHER" id="PTHR46630">
    <property type="entry name" value="TETRATRICOPEPTIDE REPEAT PROTEIN 29"/>
    <property type="match status" value="1"/>
</dbReference>
<name>A0A834XQA5_APHGI</name>
<evidence type="ECO:0000256" key="2">
    <source>
        <dbReference type="ARBA" id="ARBA00022490"/>
    </source>
</evidence>
<dbReference type="InterPro" id="IPR051476">
    <property type="entry name" value="Bac_ResReg_Asp_Phosphatase"/>
</dbReference>
<keyword evidence="6" id="KW-1185">Reference proteome</keyword>
<evidence type="ECO:0000313" key="6">
    <source>
        <dbReference type="Proteomes" id="UP000639338"/>
    </source>
</evidence>